<comment type="PTM">
    <text evidence="10 11">Topaquinone (TPQ) is generated by copper-dependent autoxidation of a specific tyrosyl residue.</text>
</comment>
<feature type="active site" description="Proton acceptor" evidence="9">
    <location>
        <position position="314"/>
    </location>
</feature>
<keyword evidence="8" id="KW-1015">Disulfide bond</keyword>
<comment type="similarity">
    <text evidence="2 11">Belongs to the copper/topaquinone oxidase family.</text>
</comment>
<feature type="region of interest" description="Disordered" evidence="12">
    <location>
        <begin position="200"/>
        <end position="235"/>
    </location>
</feature>
<dbReference type="GO" id="GO:0048038">
    <property type="term" value="F:quinone binding"/>
    <property type="evidence" value="ECO:0007669"/>
    <property type="project" value="InterPro"/>
</dbReference>
<name>A0A934N805_9BACT</name>
<evidence type="ECO:0000256" key="10">
    <source>
        <dbReference type="PIRSR" id="PIRSR600269-51"/>
    </source>
</evidence>
<keyword evidence="4 11" id="KW-0479">Metal-binding</keyword>
<dbReference type="EMBL" id="JAEKNR010000138">
    <property type="protein sequence ID" value="MBJ7599061.1"/>
    <property type="molecule type" value="Genomic_DNA"/>
</dbReference>
<comment type="cofactor">
    <cofactor evidence="11">
        <name>Cu cation</name>
        <dbReference type="ChEBI" id="CHEBI:23378"/>
    </cofactor>
    <text evidence="11">Contains 1 topaquinone per subunit.</text>
</comment>
<keyword evidence="7 11" id="KW-0186">Copper</keyword>
<evidence type="ECO:0000259" key="15">
    <source>
        <dbReference type="Pfam" id="PF21994"/>
    </source>
</evidence>
<evidence type="ECO:0000313" key="16">
    <source>
        <dbReference type="EMBL" id="MBJ7599061.1"/>
    </source>
</evidence>
<feature type="modified residue" description="2',4',5'-topaquinone" evidence="10">
    <location>
        <position position="398"/>
    </location>
</feature>
<dbReference type="InterPro" id="IPR000269">
    <property type="entry name" value="Cu_amine_oxidase"/>
</dbReference>
<gene>
    <name evidence="16" type="ORF">JF922_13395</name>
</gene>
<protein>
    <recommendedName>
        <fullName evidence="11">Amine oxidase</fullName>
        <ecNumber evidence="11">1.4.3.-</ecNumber>
    </recommendedName>
</protein>
<dbReference type="PANTHER" id="PTHR10638:SF41">
    <property type="entry name" value="AMINE OXIDASE"/>
    <property type="match status" value="1"/>
</dbReference>
<evidence type="ECO:0000256" key="4">
    <source>
        <dbReference type="ARBA" id="ARBA00022723"/>
    </source>
</evidence>
<dbReference type="NCBIfam" id="NF008559">
    <property type="entry name" value="PRK11504.1"/>
    <property type="match status" value="1"/>
</dbReference>
<comment type="subunit">
    <text evidence="3">Homodimer.</text>
</comment>
<evidence type="ECO:0000256" key="2">
    <source>
        <dbReference type="ARBA" id="ARBA00007983"/>
    </source>
</evidence>
<evidence type="ECO:0000256" key="12">
    <source>
        <dbReference type="SAM" id="MobiDB-lite"/>
    </source>
</evidence>
<dbReference type="EC" id="1.4.3.-" evidence="11"/>
<dbReference type="InterPro" id="IPR049948">
    <property type="entry name" value="Cu_Am_ox_TPQ-bd"/>
</dbReference>
<evidence type="ECO:0000256" key="8">
    <source>
        <dbReference type="ARBA" id="ARBA00023157"/>
    </source>
</evidence>
<dbReference type="Pfam" id="PF21994">
    <property type="entry name" value="AGAO-like_N2"/>
    <property type="match status" value="1"/>
</dbReference>
<dbReference type="InterPro" id="IPR015798">
    <property type="entry name" value="Cu_amine_oxidase_C"/>
</dbReference>
<dbReference type="Gene3D" id="3.10.450.40">
    <property type="match status" value="2"/>
</dbReference>
<dbReference type="Proteomes" id="UP000612893">
    <property type="component" value="Unassembled WGS sequence"/>
</dbReference>
<dbReference type="GO" id="GO:0009308">
    <property type="term" value="P:amine metabolic process"/>
    <property type="evidence" value="ECO:0007669"/>
    <property type="project" value="UniProtKB-UniRule"/>
</dbReference>
<sequence>MQTVQRSVTTRSHPLDPLSAEEIETAASTLRSERELDGGVRFVYISLKEPAKEVVLAFRPGDTVERQASVLLRDKTRRTTYEAVVSVTRRAVTSWREVPGMQPPIMFEEFVAAEQAVKSDPRWQEAMRRRGVEDFESAMIDPWPLGYNGPEDDPQAGRFIRPLTWVRRGGPDDNGYARPVEGLIVRFDLDRMVVADVEDHGPVPLPPRSGNYTAEGISSPENQPHFPAGPRQDLKPVEITQPEGTSFEVDGQEVRWQKWRFRVGFTPREGLVLHTVSYQDGDRLRPVLYRASLSEMFIPYGDPRPTHYRKNVFDMGECGVGALANSLELGCDCLGEIHYFDAVLNDNDGKPAVLRNAVCLHEEDAGLLWKHTDFRTGKAEVRRSRRLVVSMITTIGNYEYGLFWYFTQDGAIQYEVKLTGVISTGALPLGERPRHGTLVAPGLYGPHHQHFFCVRLDMMVDGLRNSVYECDSEALPAGPDNPHGNAWIVKSTLLRSESEAQRVTEPRAARYWKIASAENRNALGEPVAFRLQPGDNVLPFHQSGSQALRRAEFTTRHLWVTAYDADQNFPAGDYPNQHPGGDGLPAYAAGDRPLEDADVVVWYTFGAHHVVRAEDWPVMPVTHAGFQLKPEGFFDGNPALDVPAAQHCPS</sequence>
<keyword evidence="6 11" id="KW-0560">Oxidoreductase</keyword>
<evidence type="ECO:0000256" key="6">
    <source>
        <dbReference type="ARBA" id="ARBA00023002"/>
    </source>
</evidence>
<feature type="active site" description="Schiff-base intermediate with substrate; via topaquinone" evidence="9">
    <location>
        <position position="398"/>
    </location>
</feature>
<feature type="domain" description="Copper amine oxidase N3-terminal" evidence="14">
    <location>
        <begin position="103"/>
        <end position="201"/>
    </location>
</feature>
<proteinExistence type="inferred from homology"/>
<dbReference type="InterPro" id="IPR036460">
    <property type="entry name" value="Cu_amine_oxidase_C_sf"/>
</dbReference>
<evidence type="ECO:0000256" key="1">
    <source>
        <dbReference type="ARBA" id="ARBA00001935"/>
    </source>
</evidence>
<dbReference type="InterPro" id="IPR054157">
    <property type="entry name" value="AGAO-like_N2"/>
</dbReference>
<organism evidence="16 17">
    <name type="scientific">Candidatus Nephthysia bennettiae</name>
    <dbReference type="NCBI Taxonomy" id="3127016"/>
    <lineage>
        <taxon>Bacteria</taxon>
        <taxon>Bacillati</taxon>
        <taxon>Candidatus Dormiibacterota</taxon>
        <taxon>Candidatus Dormibacteria</taxon>
        <taxon>Candidatus Dormibacterales</taxon>
        <taxon>Candidatus Dormibacteraceae</taxon>
        <taxon>Candidatus Nephthysia</taxon>
    </lineage>
</organism>
<keyword evidence="5 9" id="KW-0801">TPQ</keyword>
<dbReference type="RefSeq" id="WP_338202432.1">
    <property type="nucleotide sequence ID" value="NZ_JAEKNR010000138.1"/>
</dbReference>
<dbReference type="InterPro" id="IPR015802">
    <property type="entry name" value="Cu_amine_oxidase_N3"/>
</dbReference>
<feature type="domain" description="Copper amine oxidase catalytic" evidence="13">
    <location>
        <begin position="238"/>
        <end position="640"/>
    </location>
</feature>
<dbReference type="FunFam" id="2.70.98.20:FF:000001">
    <property type="entry name" value="Amine oxidase"/>
    <property type="match status" value="1"/>
</dbReference>
<evidence type="ECO:0000259" key="13">
    <source>
        <dbReference type="Pfam" id="PF01179"/>
    </source>
</evidence>
<dbReference type="SUPFAM" id="SSF49998">
    <property type="entry name" value="Amine oxidase catalytic domain"/>
    <property type="match status" value="1"/>
</dbReference>
<dbReference type="Pfam" id="PF02728">
    <property type="entry name" value="Cu_amine_oxidN3"/>
    <property type="match status" value="1"/>
</dbReference>
<comment type="caution">
    <text evidence="16">The sequence shown here is derived from an EMBL/GenBank/DDBJ whole genome shotgun (WGS) entry which is preliminary data.</text>
</comment>
<evidence type="ECO:0000256" key="5">
    <source>
        <dbReference type="ARBA" id="ARBA00022772"/>
    </source>
</evidence>
<dbReference type="InterPro" id="IPR016182">
    <property type="entry name" value="Cu_amine_oxidase_N-reg"/>
</dbReference>
<dbReference type="Pfam" id="PF01179">
    <property type="entry name" value="Cu_amine_oxid"/>
    <property type="match status" value="1"/>
</dbReference>
<dbReference type="AlphaFoldDB" id="A0A934N805"/>
<evidence type="ECO:0000256" key="9">
    <source>
        <dbReference type="PIRSR" id="PIRSR600269-50"/>
    </source>
</evidence>
<dbReference type="SUPFAM" id="SSF54416">
    <property type="entry name" value="Amine oxidase N-terminal region"/>
    <property type="match status" value="2"/>
</dbReference>
<evidence type="ECO:0000259" key="14">
    <source>
        <dbReference type="Pfam" id="PF02728"/>
    </source>
</evidence>
<dbReference type="Gene3D" id="2.70.98.20">
    <property type="entry name" value="Copper amine oxidase, catalytic domain"/>
    <property type="match status" value="1"/>
</dbReference>
<dbReference type="PANTHER" id="PTHR10638">
    <property type="entry name" value="COPPER AMINE OXIDASE"/>
    <property type="match status" value="1"/>
</dbReference>
<feature type="domain" description="AGAO-like N2" evidence="15">
    <location>
        <begin position="20"/>
        <end position="94"/>
    </location>
</feature>
<dbReference type="InterPro" id="IPR049947">
    <property type="entry name" value="Cu_Am_Ox_Cu-bd"/>
</dbReference>
<dbReference type="GO" id="GO:0005507">
    <property type="term" value="F:copper ion binding"/>
    <property type="evidence" value="ECO:0007669"/>
    <property type="project" value="InterPro"/>
</dbReference>
<evidence type="ECO:0000256" key="3">
    <source>
        <dbReference type="ARBA" id="ARBA00011738"/>
    </source>
</evidence>
<reference evidence="16" key="1">
    <citation type="submission" date="2020-10" db="EMBL/GenBank/DDBJ databases">
        <title>Ca. Dormibacterota MAGs.</title>
        <authorList>
            <person name="Montgomery K."/>
        </authorList>
    </citation>
    <scope>NUCLEOTIDE SEQUENCE [LARGE SCALE GENOMIC DNA]</scope>
    <source>
        <strain evidence="16">SC8812_S17_10</strain>
    </source>
</reference>
<dbReference type="GO" id="GO:0008131">
    <property type="term" value="F:primary methylamine oxidase activity"/>
    <property type="evidence" value="ECO:0007669"/>
    <property type="project" value="InterPro"/>
</dbReference>
<keyword evidence="17" id="KW-1185">Reference proteome</keyword>
<comment type="cofactor">
    <cofactor evidence="1">
        <name>Cu cation</name>
        <dbReference type="ChEBI" id="CHEBI:23378"/>
    </cofactor>
</comment>
<evidence type="ECO:0000256" key="7">
    <source>
        <dbReference type="ARBA" id="ARBA00023008"/>
    </source>
</evidence>
<accession>A0A934N805</accession>
<dbReference type="PROSITE" id="PS01165">
    <property type="entry name" value="COPPER_AMINE_OXID_2"/>
    <property type="match status" value="1"/>
</dbReference>
<dbReference type="PROSITE" id="PS01164">
    <property type="entry name" value="COPPER_AMINE_OXID_1"/>
    <property type="match status" value="1"/>
</dbReference>
<evidence type="ECO:0000256" key="11">
    <source>
        <dbReference type="RuleBase" id="RU000672"/>
    </source>
</evidence>
<evidence type="ECO:0000313" key="17">
    <source>
        <dbReference type="Proteomes" id="UP000612893"/>
    </source>
</evidence>